<dbReference type="PIRSF" id="PIRSF012509">
    <property type="entry name" value="CamS"/>
    <property type="match status" value="1"/>
</dbReference>
<gene>
    <name evidence="3" type="ORF">ABE41_001445</name>
</gene>
<evidence type="ECO:0000313" key="3">
    <source>
        <dbReference type="EMBL" id="ANX10677.1"/>
    </source>
</evidence>
<keyword evidence="2" id="KW-0732">Signal</keyword>
<dbReference type="EMBL" id="CP016761">
    <property type="protein sequence ID" value="ANX10677.1"/>
    <property type="molecule type" value="Genomic_DNA"/>
</dbReference>
<feature type="compositionally biased region" description="Basic and acidic residues" evidence="1">
    <location>
        <begin position="119"/>
        <end position="130"/>
    </location>
</feature>
<organism evidence="3 4">
    <name type="scientific">Fictibacillus arsenicus</name>
    <dbReference type="NCBI Taxonomy" id="255247"/>
    <lineage>
        <taxon>Bacteria</taxon>
        <taxon>Bacillati</taxon>
        <taxon>Bacillota</taxon>
        <taxon>Bacilli</taxon>
        <taxon>Bacillales</taxon>
        <taxon>Fictibacillaceae</taxon>
        <taxon>Fictibacillus</taxon>
    </lineage>
</organism>
<feature type="chain" id="PRO_5008533175" description="CamS family sex pheromone protein" evidence="2">
    <location>
        <begin position="21"/>
        <end position="402"/>
    </location>
</feature>
<feature type="signal peptide" evidence="2">
    <location>
        <begin position="1"/>
        <end position="20"/>
    </location>
</feature>
<name>A0A1B1YZR1_9BACL</name>
<proteinExistence type="predicted"/>
<dbReference type="Gene3D" id="3.10.570.10">
    <property type="entry name" value="sex pheromone staph- cam373 precursor domain"/>
    <property type="match status" value="1"/>
</dbReference>
<dbReference type="AlphaFoldDB" id="A0A1B1YZR1"/>
<evidence type="ECO:0000313" key="4">
    <source>
        <dbReference type="Proteomes" id="UP000077412"/>
    </source>
</evidence>
<feature type="region of interest" description="Disordered" evidence="1">
    <location>
        <begin position="119"/>
        <end position="144"/>
    </location>
</feature>
<sequence>MKRVGLLFLSLLLVLTGCLGDDELEKEEKVVQEKGKKEEKAIITGEINTGEKYYRSIFPFEPGGARGVIRYGVDNRLDINEFEMGLMRVAQDTFNTDKYFFQEGQFLNEPTVTNWLRREDEKSGKSKSDLDQTGLNPKLGAKVDEGDPDYVKKLQEANKNSPKYLSYVLEHNYLVQSGDGKVKLGGVVIGLSFNSTYYFDVKKDSLIYPGEVKLDRGKVQKEAQKIGGQVASRLRQDPKLQDVPIVIALYQEEERDSVTPGNFISAGVVKKGSNSISSWEDIDEDYLLFPSDIASKKKRSDHEKFTAFKAKVQEYFPNFIGVIGKGFYKDGNLERMTIEIPVQFRGKAEIISFTQFVATSALGDLPNVPIEVYIGSAVDQPEALIIKDDTTQEEPFVHIYRK</sequence>
<dbReference type="CDD" id="cd13440">
    <property type="entry name" value="CamS_repeat_2"/>
    <property type="match status" value="1"/>
</dbReference>
<dbReference type="PROSITE" id="PS51257">
    <property type="entry name" value="PROKAR_LIPOPROTEIN"/>
    <property type="match status" value="1"/>
</dbReference>
<keyword evidence="4" id="KW-1185">Reference proteome</keyword>
<evidence type="ECO:0000256" key="2">
    <source>
        <dbReference type="SAM" id="SignalP"/>
    </source>
</evidence>
<protein>
    <recommendedName>
        <fullName evidence="5">CamS family sex pheromone protein</fullName>
    </recommendedName>
</protein>
<accession>A0A1B1YZR1</accession>
<dbReference type="Pfam" id="PF07537">
    <property type="entry name" value="CamS"/>
    <property type="match status" value="1"/>
</dbReference>
<dbReference type="InterPro" id="IPR011426">
    <property type="entry name" value="CamS"/>
</dbReference>
<dbReference type="CDD" id="cd13441">
    <property type="entry name" value="CamS_repeat_1"/>
    <property type="match status" value="1"/>
</dbReference>
<dbReference type="STRING" id="255247.ABE41_001445"/>
<reference evidence="3 4" key="1">
    <citation type="submission" date="2016-08" db="EMBL/GenBank/DDBJ databases">
        <title>Complete genome sequence of Fictibacillus arsenicus G25-54, a strain with toxicity to nematodes and a potential arsenic-resistance activity.</title>
        <authorList>
            <person name="Zheng Z."/>
        </authorList>
    </citation>
    <scope>NUCLEOTIDE SEQUENCE [LARGE SCALE GENOMIC DNA]</scope>
    <source>
        <strain evidence="3 4">G25-54</strain>
    </source>
</reference>
<evidence type="ECO:0008006" key="5">
    <source>
        <dbReference type="Google" id="ProtNLM"/>
    </source>
</evidence>
<evidence type="ECO:0000256" key="1">
    <source>
        <dbReference type="SAM" id="MobiDB-lite"/>
    </source>
</evidence>
<dbReference type="Proteomes" id="UP000077412">
    <property type="component" value="Chromosome"/>
</dbReference>
<dbReference type="KEGG" id="far:ABE41_001445"/>